<organism evidence="2 3">
    <name type="scientific">Paenibacillus herberti</name>
    <dbReference type="NCBI Taxonomy" id="1619309"/>
    <lineage>
        <taxon>Bacteria</taxon>
        <taxon>Bacillati</taxon>
        <taxon>Bacillota</taxon>
        <taxon>Bacilli</taxon>
        <taxon>Bacillales</taxon>
        <taxon>Paenibacillaceae</taxon>
        <taxon>Paenibacillus</taxon>
    </lineage>
</organism>
<dbReference type="AlphaFoldDB" id="A0A229NV72"/>
<dbReference type="EMBL" id="NMUQ01000003">
    <property type="protein sequence ID" value="OXM13788.1"/>
    <property type="molecule type" value="Genomic_DNA"/>
</dbReference>
<dbReference type="Gene3D" id="3.20.20.80">
    <property type="entry name" value="Glycosidases"/>
    <property type="match status" value="1"/>
</dbReference>
<evidence type="ECO:0000313" key="2">
    <source>
        <dbReference type="EMBL" id="OXM13788.1"/>
    </source>
</evidence>
<dbReference type="InterPro" id="IPR001223">
    <property type="entry name" value="Glyco_hydro18_cat"/>
</dbReference>
<dbReference type="Proteomes" id="UP000215145">
    <property type="component" value="Unassembled WGS sequence"/>
</dbReference>
<dbReference type="OrthoDB" id="9775889at2"/>
<dbReference type="InterPro" id="IPR012854">
    <property type="entry name" value="Cu_amine_oxidase-like_N"/>
</dbReference>
<dbReference type="Pfam" id="PF00704">
    <property type="entry name" value="Glyco_hydro_18"/>
    <property type="match status" value="1"/>
</dbReference>
<dbReference type="Gene3D" id="3.30.457.10">
    <property type="entry name" value="Copper amine oxidase-like, N-terminal domain"/>
    <property type="match status" value="1"/>
</dbReference>
<dbReference type="GO" id="GO:0008061">
    <property type="term" value="F:chitin binding"/>
    <property type="evidence" value="ECO:0007669"/>
    <property type="project" value="InterPro"/>
</dbReference>
<dbReference type="Gene3D" id="2.30.30.40">
    <property type="entry name" value="SH3 Domains"/>
    <property type="match status" value="1"/>
</dbReference>
<dbReference type="InterPro" id="IPR029070">
    <property type="entry name" value="Chitinase_insertion_sf"/>
</dbReference>
<keyword evidence="3" id="KW-1185">Reference proteome</keyword>
<comment type="caution">
    <text evidence="2">The sequence shown here is derived from an EMBL/GenBank/DDBJ whole genome shotgun (WGS) entry which is preliminary data.</text>
</comment>
<dbReference type="Pfam" id="PF07833">
    <property type="entry name" value="Cu_amine_oxidN1"/>
    <property type="match status" value="1"/>
</dbReference>
<dbReference type="GO" id="GO:0005975">
    <property type="term" value="P:carbohydrate metabolic process"/>
    <property type="evidence" value="ECO:0007669"/>
    <property type="project" value="InterPro"/>
</dbReference>
<dbReference type="InterPro" id="IPR036582">
    <property type="entry name" value="Mao_N_sf"/>
</dbReference>
<keyword evidence="2" id="KW-0378">Hydrolase</keyword>
<dbReference type="InterPro" id="IPR011583">
    <property type="entry name" value="Chitinase_II/V-like_cat"/>
</dbReference>
<feature type="domain" description="GH18" evidence="1">
    <location>
        <begin position="254"/>
        <end position="574"/>
    </location>
</feature>
<gene>
    <name evidence="2" type="ORF">CGZ75_22510</name>
</gene>
<dbReference type="PANTHER" id="PTHR46066">
    <property type="entry name" value="CHITINASE DOMAIN-CONTAINING PROTEIN 1 FAMILY MEMBER"/>
    <property type="match status" value="1"/>
</dbReference>
<dbReference type="PROSITE" id="PS51910">
    <property type="entry name" value="GH18_2"/>
    <property type="match status" value="1"/>
</dbReference>
<dbReference type="RefSeq" id="WP_089526488.1">
    <property type="nucleotide sequence ID" value="NZ_NMUQ01000003.1"/>
</dbReference>
<proteinExistence type="predicted"/>
<evidence type="ECO:0000259" key="1">
    <source>
        <dbReference type="PROSITE" id="PS51910"/>
    </source>
</evidence>
<dbReference type="PANTHER" id="PTHR46066:SF2">
    <property type="entry name" value="CHITINASE DOMAIN-CONTAINING PROTEIN 1"/>
    <property type="match status" value="1"/>
</dbReference>
<dbReference type="GO" id="GO:0016787">
    <property type="term" value="F:hydrolase activity"/>
    <property type="evidence" value="ECO:0007669"/>
    <property type="project" value="UniProtKB-KW"/>
</dbReference>
<dbReference type="Gene3D" id="3.10.50.10">
    <property type="match status" value="1"/>
</dbReference>
<dbReference type="SUPFAM" id="SSF51445">
    <property type="entry name" value="(Trans)glycosidases"/>
    <property type="match status" value="1"/>
</dbReference>
<dbReference type="SUPFAM" id="SSF55383">
    <property type="entry name" value="Copper amine oxidase, domain N"/>
    <property type="match status" value="1"/>
</dbReference>
<dbReference type="SMART" id="SM00636">
    <property type="entry name" value="Glyco_18"/>
    <property type="match status" value="1"/>
</dbReference>
<protein>
    <submittedName>
        <fullName evidence="2">Glycosyl hydrolase</fullName>
    </submittedName>
</protein>
<accession>A0A229NV72</accession>
<dbReference type="InterPro" id="IPR017853">
    <property type="entry name" value="GH"/>
</dbReference>
<evidence type="ECO:0000313" key="3">
    <source>
        <dbReference type="Proteomes" id="UP000215145"/>
    </source>
</evidence>
<reference evidence="2 3" key="1">
    <citation type="submission" date="2017-07" db="EMBL/GenBank/DDBJ databases">
        <title>Paenibacillus herberti R33 genome sequencing and assembly.</title>
        <authorList>
            <person name="Su W."/>
        </authorList>
    </citation>
    <scope>NUCLEOTIDE SEQUENCE [LARGE SCALE GENOMIC DNA]</scope>
    <source>
        <strain evidence="2 3">R33</strain>
    </source>
</reference>
<name>A0A229NV72_9BACL</name>
<sequence length="575" mass="64629">MNRGNSYGGRRRRSGLGRLLGFCVIIGIIAGAWAAYTKLMPSKEYAKPEYGTENPIFYKGKYLNSGAVLAEKEMLLPLEAVTKVLGSKLPVWYEEQTQSIILTSNTKVLRMKEDELQAKLGNKPVQLTAAPKELNGRIYIPLASLSSLFGIQASVAEVSGNVTLIKAGDKLKKAEPAEREVYIRSEPSIRRPYVELAGTSGKFTVWEELDGWYRVQGPSGNSGYVRKDELRLTGDETIEPMKEEKPKLPWKAGRKVNMTWDAVYSKRLDPSQYSAMEGVNVVSPTWFELSDGSGQIHSKADANYAAWARGKGIQIWALFSNGFDPDRTTEALANVETRFSMIQQLLDYAKLYKLQGINIDFENVRTADKENLVQFVRELSPLLHDAGLIVSIDVTPKSNSELWSLFLDREALIQSVDYMMLMAYDEHWASSPKAGSVASLPWVEKSIVRLLEEDNVSASKLVLSMPLYTRIWSEKATEDQSIKVSSKSVGMNRVREIITNRKLKPVYDEATKQNYVEYVEAEGITNRIWIEDAVSIKSRVDLVHRYDLAGVATWARSFQTDSIWPVIHKQLNSAT</sequence>